<evidence type="ECO:0000313" key="3">
    <source>
        <dbReference type="EMBL" id="UYM03623.1"/>
    </source>
</evidence>
<keyword evidence="1" id="KW-0472">Membrane</keyword>
<dbReference type="AlphaFoldDB" id="A0AA46TFH8"/>
<feature type="transmembrane region" description="Helical" evidence="1">
    <location>
        <begin position="60"/>
        <end position="77"/>
    </location>
</feature>
<dbReference type="Pfam" id="PF23636">
    <property type="entry name" value="DUF7144"/>
    <property type="match status" value="1"/>
</dbReference>
<feature type="transmembrane region" description="Helical" evidence="1">
    <location>
        <begin position="110"/>
        <end position="129"/>
    </location>
</feature>
<reference evidence="3" key="1">
    <citation type="submission" date="2022-01" db="EMBL/GenBank/DDBJ databases">
        <title>Nocardioidaceae gen. sp. A5X3R13.</title>
        <authorList>
            <person name="Lopez Marin M.A."/>
            <person name="Uhlik O."/>
        </authorList>
    </citation>
    <scope>NUCLEOTIDE SEQUENCE</scope>
    <source>
        <strain evidence="3">A5X3R13</strain>
    </source>
</reference>
<protein>
    <recommendedName>
        <fullName evidence="2">DUF7144 domain-containing protein</fullName>
    </recommendedName>
</protein>
<feature type="transmembrane region" description="Helical" evidence="1">
    <location>
        <begin position="84"/>
        <end position="104"/>
    </location>
</feature>
<evidence type="ECO:0000259" key="2">
    <source>
        <dbReference type="Pfam" id="PF23636"/>
    </source>
</evidence>
<dbReference type="RefSeq" id="WP_271632240.1">
    <property type="nucleotide sequence ID" value="NZ_CP094970.1"/>
</dbReference>
<gene>
    <name evidence="3" type="ORF">L0C25_13800</name>
</gene>
<dbReference type="EMBL" id="CP094970">
    <property type="protein sequence ID" value="UYM03623.1"/>
    <property type="molecule type" value="Genomic_DNA"/>
</dbReference>
<dbReference type="Proteomes" id="UP001164390">
    <property type="component" value="Chromosome"/>
</dbReference>
<keyword evidence="1" id="KW-0812">Transmembrane</keyword>
<keyword evidence="1" id="KW-1133">Transmembrane helix</keyword>
<accession>A0AA46TFH8</accession>
<feature type="domain" description="DUF7144" evidence="2">
    <location>
        <begin position="18"/>
        <end position="130"/>
    </location>
</feature>
<feature type="transmembrane region" description="Helical" evidence="1">
    <location>
        <begin position="12"/>
        <end position="40"/>
    </location>
</feature>
<evidence type="ECO:0000313" key="4">
    <source>
        <dbReference type="Proteomes" id="UP001164390"/>
    </source>
</evidence>
<evidence type="ECO:0000256" key="1">
    <source>
        <dbReference type="SAM" id="Phobius"/>
    </source>
</evidence>
<dbReference type="KEGG" id="sgrg:L0C25_13800"/>
<organism evidence="3 4">
    <name type="scientific">Solicola gregarius</name>
    <dbReference type="NCBI Taxonomy" id="2908642"/>
    <lineage>
        <taxon>Bacteria</taxon>
        <taxon>Bacillati</taxon>
        <taxon>Actinomycetota</taxon>
        <taxon>Actinomycetes</taxon>
        <taxon>Propionibacteriales</taxon>
        <taxon>Nocardioidaceae</taxon>
        <taxon>Solicola</taxon>
    </lineage>
</organism>
<dbReference type="InterPro" id="IPR055568">
    <property type="entry name" value="DUF7144"/>
</dbReference>
<keyword evidence="4" id="KW-1185">Reference proteome</keyword>
<proteinExistence type="predicted"/>
<sequence length="133" mass="14507">MSTSHSGQRGNPFALGVAVFAAALMLVAGAFQVLQGIVAIANDEYFVTLPNYTYEFDLTAWGWIHLVIGIILVLVGVSLFSGRLWARATGIAIASISAIANFLWLPYQPWWAILVIAIDILVIWALATYRPVD</sequence>
<name>A0AA46TFH8_9ACTN</name>